<sequence length="1203" mass="133995">TKSGIIGTKFRHYDSRAGDPNLHDHVVIANRVEGEDDKWSSIDGRVLYQYGVECSELYNSRVQQYVTEKTGLQFEPRMQNGKPIHEIVGISDETIRAFSSRRGDISAELDKVKEKFVADNGYEPSEKQLIKLAQQATLATRPAKSEARSLEDLHIEWVAQAHALSEYGVQVPVDHQLAESLKNASAQYEQNTLQTVRQEAYSTPLEAHTDAVLSRLEEARSTWRRTHINAETTRYVRELGLNEAQDQGLISSIRQSVTEDSLPLHIKDTRLTPREYLRKDGTSQYQRIDSELFTSERVLTAENKILDAASRAVIPASTVDVFELAAQKRRTELAKQGHTLPAGQEAMARAFATSDKLLVVGIGAAGAGKTSSTRLAVDAIEASGNRVIGMAPTAAAAAVMRSEMRINADTVDKFLIDWQSGKAYVDVRPGDVLLVDEAGMIATPKMEKILTLAQERGALVRALGDYRQLSAVGSGGALRLVDREIGAVHLDELFRFKSPEEAAATLALREPPLVGTDKPFSWYLENDRVVAGSTDAMIEDVFRKYSADVTAGKQSIMIASTNETVTRLNDLAQAHAIEHGQVSTGAGAVALHNSSRAHLGDTIVTRKNARRLVVNSGQDFVKNGDLWRVTDLHDDGRITAQHTGHGGKVTLPAGYVQESVELGYAATIHRAQGSTVDTAHALVDASTDRAGAYVALTRGRENNQLYVALLADGEKRDDVLDRITGAYERDLTVHESVDQLRAEHRNLATLIAQHEDISELAAQKVMEPYLMEGMSRVKEHPVRDKDSGQIIDHTPANGVEDAKAVLASPAWPALAHDMGEAYRQGIDPAALVERAYARRPLEASNQGAEAKDYAAVMQWRVEKIGVDAQKVHEMAERPLSYLSDEHLDKLVEQAAKRAQPLENRIQLDDAWWFTNPYAMVKSDELMAMRSRTFKALQANENDGSLYDRIKENLGDMDAEVQRRRWEVSGDQRELEQIIRGERPRSGHNFTLHKVLSEEQRVRQHLIPTIDLPETKKPEQIQNGISGHTLDRFWENHPHLHNTRLGTILHSRSREIGQLAQVRGAQLAAEQPEWVKQLGDVPANKKLARHWYRTAAEVESLRDKYNIVPSEPEAVPKKLRTQAKPHEAPSRAEARGKFIHAQVINTHKRSVMAAHHRMPKGEHENVHIAQARDTLLRAQEARREDNAQQTVEQSITESRLTREE</sequence>
<dbReference type="NCBIfam" id="NF041492">
    <property type="entry name" value="MobF"/>
    <property type="match status" value="1"/>
</dbReference>
<accession>A0A930KHB3</accession>
<evidence type="ECO:0000259" key="2">
    <source>
        <dbReference type="Pfam" id="PF08751"/>
    </source>
</evidence>
<proteinExistence type="predicted"/>
<dbReference type="Pfam" id="PF13604">
    <property type="entry name" value="AAA_30"/>
    <property type="match status" value="1"/>
</dbReference>
<dbReference type="SUPFAM" id="SSF55464">
    <property type="entry name" value="Origin of replication-binding domain, RBD-like"/>
    <property type="match status" value="1"/>
</dbReference>
<dbReference type="Pfam" id="PF08751">
    <property type="entry name" value="TrwC"/>
    <property type="match status" value="1"/>
</dbReference>
<protein>
    <submittedName>
        <fullName evidence="3">AAA family ATPase</fullName>
    </submittedName>
</protein>
<dbReference type="EMBL" id="JABZXJ010000101">
    <property type="protein sequence ID" value="MBF1650720.1"/>
    <property type="molecule type" value="Genomic_DNA"/>
</dbReference>
<feature type="domain" description="TrwC relaxase" evidence="2">
    <location>
        <begin position="3"/>
        <end position="163"/>
    </location>
</feature>
<dbReference type="InterPro" id="IPR027417">
    <property type="entry name" value="P-loop_NTPase"/>
</dbReference>
<dbReference type="Gene3D" id="2.30.30.940">
    <property type="match status" value="1"/>
</dbReference>
<comment type="caution">
    <text evidence="3">The sequence shown here is derived from an EMBL/GenBank/DDBJ whole genome shotgun (WGS) entry which is preliminary data.</text>
</comment>
<dbReference type="Proteomes" id="UP000769484">
    <property type="component" value="Unassembled WGS sequence"/>
</dbReference>
<feature type="non-terminal residue" evidence="3">
    <location>
        <position position="1203"/>
    </location>
</feature>
<dbReference type="SUPFAM" id="SSF52540">
    <property type="entry name" value="P-loop containing nucleoside triphosphate hydrolases"/>
    <property type="match status" value="2"/>
</dbReference>
<name>A0A930KHB3_9MICC</name>
<evidence type="ECO:0000313" key="4">
    <source>
        <dbReference type="Proteomes" id="UP000769484"/>
    </source>
</evidence>
<dbReference type="InterPro" id="IPR014862">
    <property type="entry name" value="TrwC"/>
</dbReference>
<organism evidence="3 4">
    <name type="scientific">Rothia dentocariosa</name>
    <dbReference type="NCBI Taxonomy" id="2047"/>
    <lineage>
        <taxon>Bacteria</taxon>
        <taxon>Bacillati</taxon>
        <taxon>Actinomycetota</taxon>
        <taxon>Actinomycetes</taxon>
        <taxon>Micrococcales</taxon>
        <taxon>Micrococcaceae</taxon>
        <taxon>Rothia</taxon>
    </lineage>
</organism>
<feature type="non-terminal residue" evidence="3">
    <location>
        <position position="1"/>
    </location>
</feature>
<dbReference type="AlphaFoldDB" id="A0A930KHB3"/>
<evidence type="ECO:0000313" key="3">
    <source>
        <dbReference type="EMBL" id="MBF1650720.1"/>
    </source>
</evidence>
<feature type="region of interest" description="Disordered" evidence="1">
    <location>
        <begin position="1178"/>
        <end position="1203"/>
    </location>
</feature>
<dbReference type="CDD" id="cd18809">
    <property type="entry name" value="SF1_C_RecD"/>
    <property type="match status" value="1"/>
</dbReference>
<evidence type="ECO:0000256" key="1">
    <source>
        <dbReference type="SAM" id="MobiDB-lite"/>
    </source>
</evidence>
<gene>
    <name evidence="3" type="ORF">HXO56_11700</name>
</gene>
<dbReference type="Gene3D" id="3.40.50.300">
    <property type="entry name" value="P-loop containing nucleotide triphosphate hydrolases"/>
    <property type="match status" value="2"/>
</dbReference>
<reference evidence="3" key="1">
    <citation type="submission" date="2020-04" db="EMBL/GenBank/DDBJ databases">
        <title>Deep metagenomics examines the oral microbiome during advanced dental caries in children, revealing novel taxa and co-occurrences with host molecules.</title>
        <authorList>
            <person name="Baker J.L."/>
            <person name="Morton J.T."/>
            <person name="Dinis M."/>
            <person name="Alvarez R."/>
            <person name="Tran N.C."/>
            <person name="Knight R."/>
            <person name="Edlund A."/>
        </authorList>
    </citation>
    <scope>NUCLEOTIDE SEQUENCE</scope>
    <source>
        <strain evidence="3">JCVI_47_bin.4</strain>
    </source>
</reference>
<feature type="compositionally biased region" description="Polar residues" evidence="1">
    <location>
        <begin position="1186"/>
        <end position="1197"/>
    </location>
</feature>